<dbReference type="PANTHER" id="PTHR43270">
    <property type="entry name" value="BETA-ALA-HIS DIPEPTIDASE"/>
    <property type="match status" value="1"/>
</dbReference>
<gene>
    <name evidence="5" type="ORF">JOD45_001439</name>
</gene>
<keyword evidence="6" id="KW-1185">Reference proteome</keyword>
<evidence type="ECO:0000256" key="1">
    <source>
        <dbReference type="ARBA" id="ARBA00022670"/>
    </source>
</evidence>
<proteinExistence type="predicted"/>
<feature type="domain" description="Peptidase M20 dimerisation" evidence="4">
    <location>
        <begin position="194"/>
        <end position="352"/>
    </location>
</feature>
<name>A0ABS2PYU4_9BACL</name>
<dbReference type="Gene3D" id="3.40.630.10">
    <property type="entry name" value="Zn peptidases"/>
    <property type="match status" value="1"/>
</dbReference>
<organism evidence="5 6">
    <name type="scientific">Scopulibacillus daqui</name>
    <dbReference type="NCBI Taxonomy" id="1469162"/>
    <lineage>
        <taxon>Bacteria</taxon>
        <taxon>Bacillati</taxon>
        <taxon>Bacillota</taxon>
        <taxon>Bacilli</taxon>
        <taxon>Bacillales</taxon>
        <taxon>Sporolactobacillaceae</taxon>
        <taxon>Scopulibacillus</taxon>
    </lineage>
</organism>
<accession>A0ABS2PYU4</accession>
<evidence type="ECO:0000256" key="3">
    <source>
        <dbReference type="ARBA" id="ARBA00022801"/>
    </source>
</evidence>
<dbReference type="NCBIfam" id="NF005914">
    <property type="entry name" value="PRK07907.1"/>
    <property type="match status" value="1"/>
</dbReference>
<keyword evidence="1" id="KW-0645">Protease</keyword>
<dbReference type="PANTHER" id="PTHR43270:SF12">
    <property type="entry name" value="SUCCINYL-DIAMINOPIMELATE DESUCCINYLASE"/>
    <property type="match status" value="1"/>
</dbReference>
<dbReference type="InterPro" id="IPR011650">
    <property type="entry name" value="Peptidase_M20_dimer"/>
</dbReference>
<comment type="caution">
    <text evidence="5">The sequence shown here is derived from an EMBL/GenBank/DDBJ whole genome shotgun (WGS) entry which is preliminary data.</text>
</comment>
<evidence type="ECO:0000313" key="6">
    <source>
        <dbReference type="Proteomes" id="UP000808914"/>
    </source>
</evidence>
<dbReference type="SUPFAM" id="SSF53187">
    <property type="entry name" value="Zn-dependent exopeptidases"/>
    <property type="match status" value="1"/>
</dbReference>
<evidence type="ECO:0000256" key="2">
    <source>
        <dbReference type="ARBA" id="ARBA00022723"/>
    </source>
</evidence>
<dbReference type="InterPro" id="IPR051458">
    <property type="entry name" value="Cyt/Met_Dipeptidase"/>
</dbReference>
<evidence type="ECO:0000313" key="5">
    <source>
        <dbReference type="EMBL" id="MBM7645228.1"/>
    </source>
</evidence>
<dbReference type="InterPro" id="IPR002933">
    <property type="entry name" value="Peptidase_M20"/>
</dbReference>
<dbReference type="Pfam" id="PF07687">
    <property type="entry name" value="M20_dimer"/>
    <property type="match status" value="1"/>
</dbReference>
<dbReference type="Pfam" id="PF01546">
    <property type="entry name" value="Peptidase_M20"/>
    <property type="match status" value="1"/>
</dbReference>
<dbReference type="Gene3D" id="3.30.70.360">
    <property type="match status" value="1"/>
</dbReference>
<dbReference type="NCBIfam" id="NF006579">
    <property type="entry name" value="PRK09104.1"/>
    <property type="match status" value="1"/>
</dbReference>
<protein>
    <submittedName>
        <fullName evidence="5">Acetylornithine deacetylase/succinyl-diaminopimelate desuccinylase-like protein</fullName>
    </submittedName>
</protein>
<dbReference type="RefSeq" id="WP_205003159.1">
    <property type="nucleotide sequence ID" value="NZ_JAFBER010000007.1"/>
</dbReference>
<keyword evidence="3" id="KW-0378">Hydrolase</keyword>
<reference evidence="5 6" key="1">
    <citation type="submission" date="2021-01" db="EMBL/GenBank/DDBJ databases">
        <title>Genomic Encyclopedia of Type Strains, Phase IV (KMG-IV): sequencing the most valuable type-strain genomes for metagenomic binning, comparative biology and taxonomic classification.</title>
        <authorList>
            <person name="Goeker M."/>
        </authorList>
    </citation>
    <scope>NUCLEOTIDE SEQUENCE [LARGE SCALE GENOMIC DNA]</scope>
    <source>
        <strain evidence="5 6">DSM 28236</strain>
    </source>
</reference>
<dbReference type="Proteomes" id="UP000808914">
    <property type="component" value="Unassembled WGS sequence"/>
</dbReference>
<keyword evidence="2" id="KW-0479">Metal-binding</keyword>
<dbReference type="NCBIfam" id="NF006053">
    <property type="entry name" value="PRK08201.1"/>
    <property type="match status" value="1"/>
</dbReference>
<dbReference type="EMBL" id="JAFBER010000007">
    <property type="protein sequence ID" value="MBM7645228.1"/>
    <property type="molecule type" value="Genomic_DNA"/>
</dbReference>
<sequence>MNEDVKKYLQDNRHAQLEQMKEFLSIPSISSLSEHKEDVKNAADWLAKALKEAGVENVKVMETERHPVVYGDWLKAEGKPTVLIYGHYDVQPVDPLELWETPPFEPTIRDEKIYARGASDDKGQVFMHIKMIEAILKTRGELPVNVKFCIEGEEEIGSPNLDLFVDKNHDLLAADVLLVSDTSMLGKGKPSVCYGLRGLCGLQIDLKGTKGDLHSGIFGGAVQNSIHALVELLATMHNEKGQVTVEGFYDRVRPLTEEELKTYEALSNDEKLKEQLGVKELYGEEGYSSIARTWGRPTLEINGIYGGFQGEGIKTVIPSEAHAKITCRLVPDQDPKEIADLIIKHIHKHLPAGVTVETTLFDQAKPFITPYDHPAIKAAGKALKAAYHVDPTYARMGGSVPIVETFHTKLGLPAVLMGFGLDEENFHAPNEHFHLENFDKGLMALVDFLFELEQAE</sequence>
<evidence type="ECO:0000259" key="4">
    <source>
        <dbReference type="Pfam" id="PF07687"/>
    </source>
</evidence>